<dbReference type="PROSITE" id="PS51257">
    <property type="entry name" value="PROKAR_LIPOPROTEIN"/>
    <property type="match status" value="1"/>
</dbReference>
<gene>
    <name evidence="3" type="ORF">ENJ85_00400</name>
</gene>
<name>A0A7C5WSE7_9DEIN</name>
<comment type="caution">
    <text evidence="3">The sequence shown here is derived from an EMBL/GenBank/DDBJ whole genome shotgun (WGS) entry which is preliminary data.</text>
</comment>
<proteinExistence type="predicted"/>
<dbReference type="AlphaFoldDB" id="A0A7C5WSE7"/>
<evidence type="ECO:0000313" key="3">
    <source>
        <dbReference type="EMBL" id="HHO57613.1"/>
    </source>
</evidence>
<dbReference type="PANTHER" id="PTHR31157">
    <property type="entry name" value="SCP DOMAIN-CONTAINING PROTEIN"/>
    <property type="match status" value="1"/>
</dbReference>
<reference evidence="3" key="1">
    <citation type="journal article" date="2020" name="mSystems">
        <title>Genome- and Community-Level Interaction Insights into Carbon Utilization and Element Cycling Functions of Hydrothermarchaeota in Hydrothermal Sediment.</title>
        <authorList>
            <person name="Zhou Z."/>
            <person name="Liu Y."/>
            <person name="Xu W."/>
            <person name="Pan J."/>
            <person name="Luo Z.H."/>
            <person name="Li M."/>
        </authorList>
    </citation>
    <scope>NUCLEOTIDE SEQUENCE [LARGE SCALE GENOMIC DNA]</scope>
    <source>
        <strain evidence="3">HyVt-523</strain>
    </source>
</reference>
<accession>A0A7C5WSE7</accession>
<sequence>MRKLPAAFLLLSVLVACSAPAPLAPELRELLGRINEVRATGATCRQGGEHFMPPVDPLREDERLNRAAQWHAEDMDAAGELSHTTPVGAVHFAVGTTPGERVLDVGYLASAVAENIAAGYPSPQAVLQGWLESTAGHCEALMSPNYQDAGLGRSGAYWALDLAAPQ</sequence>
<dbReference type="Pfam" id="PF00188">
    <property type="entry name" value="CAP"/>
    <property type="match status" value="1"/>
</dbReference>
<feature type="chain" id="PRO_5027788248" evidence="1">
    <location>
        <begin position="22"/>
        <end position="166"/>
    </location>
</feature>
<dbReference type="Gene3D" id="3.40.33.10">
    <property type="entry name" value="CAP"/>
    <property type="match status" value="1"/>
</dbReference>
<evidence type="ECO:0000256" key="1">
    <source>
        <dbReference type="SAM" id="SignalP"/>
    </source>
</evidence>
<dbReference type="CDD" id="cd05379">
    <property type="entry name" value="CAP_bacterial"/>
    <property type="match status" value="1"/>
</dbReference>
<feature type="signal peptide" evidence="1">
    <location>
        <begin position="1"/>
        <end position="21"/>
    </location>
</feature>
<dbReference type="EMBL" id="DRNZ01000027">
    <property type="protein sequence ID" value="HHO57613.1"/>
    <property type="molecule type" value="Genomic_DNA"/>
</dbReference>
<dbReference type="InterPro" id="IPR014044">
    <property type="entry name" value="CAP_dom"/>
</dbReference>
<organism evidence="3">
    <name type="scientific">Oceanithermus profundus</name>
    <dbReference type="NCBI Taxonomy" id="187137"/>
    <lineage>
        <taxon>Bacteria</taxon>
        <taxon>Thermotogati</taxon>
        <taxon>Deinococcota</taxon>
        <taxon>Deinococci</taxon>
        <taxon>Thermales</taxon>
        <taxon>Thermaceae</taxon>
        <taxon>Oceanithermus</taxon>
    </lineage>
</organism>
<feature type="domain" description="SCP" evidence="2">
    <location>
        <begin position="33"/>
        <end position="154"/>
    </location>
</feature>
<dbReference type="Proteomes" id="UP000886105">
    <property type="component" value="Unassembled WGS sequence"/>
</dbReference>
<keyword evidence="1" id="KW-0732">Signal</keyword>
<dbReference type="InterPro" id="IPR035940">
    <property type="entry name" value="CAP_sf"/>
</dbReference>
<dbReference type="SUPFAM" id="SSF55797">
    <property type="entry name" value="PR-1-like"/>
    <property type="match status" value="1"/>
</dbReference>
<dbReference type="PANTHER" id="PTHR31157:SF1">
    <property type="entry name" value="SCP DOMAIN-CONTAINING PROTEIN"/>
    <property type="match status" value="1"/>
</dbReference>
<protein>
    <submittedName>
        <fullName evidence="3">CAP domain-containing protein</fullName>
    </submittedName>
</protein>
<evidence type="ECO:0000259" key="2">
    <source>
        <dbReference type="Pfam" id="PF00188"/>
    </source>
</evidence>